<dbReference type="Proteomes" id="UP000320930">
    <property type="component" value="Segment"/>
</dbReference>
<dbReference type="KEGG" id="vg:60336881"/>
<dbReference type="EMBL" id="MN096355">
    <property type="protein sequence ID" value="QDK01140.1"/>
    <property type="molecule type" value="Genomic_DNA"/>
</dbReference>
<protein>
    <submittedName>
        <fullName evidence="1">Uncharacterized protein</fullName>
    </submittedName>
</protein>
<evidence type="ECO:0000313" key="2">
    <source>
        <dbReference type="Proteomes" id="UP000320930"/>
    </source>
</evidence>
<sequence length="95" mass="10654">MSIAMPTRRSPWMNDRAGLLVRLLQERHGLQLTESAARDTISDHVDRVAEVMRIGRQSAKPYVTDSVIGEMADRIAAAVQAHRDRGGRPHLRVVE</sequence>
<evidence type="ECO:0000313" key="1">
    <source>
        <dbReference type="EMBL" id="QDK01140.1"/>
    </source>
</evidence>
<keyword evidence="2" id="KW-1185">Reference proteome</keyword>
<reference evidence="1 2" key="1">
    <citation type="submission" date="2019-06" db="EMBL/GenBank/DDBJ databases">
        <authorList>
            <person name="English H.B."/>
            <person name="Hanline L.C."/>
            <person name="Salsman M.A."/>
            <person name="Wilgus G.V."/>
            <person name="Purks T."/>
            <person name="Korey C.A."/>
            <person name="Delesalle V.A."/>
            <person name="Garlena R.A."/>
            <person name="Russell D.A."/>
            <person name="Pope W.H."/>
            <person name="Jacobs-Sera D."/>
            <person name="Hatfull G.F."/>
        </authorList>
    </citation>
    <scope>NUCLEOTIDE SEQUENCE [LARGE SCALE GENOMIC DNA]</scope>
</reference>
<organism evidence="1 2">
    <name type="scientific">Mycobacterium phage Purky</name>
    <dbReference type="NCBI Taxonomy" id="2593351"/>
    <lineage>
        <taxon>Viruses</taxon>
        <taxon>Duplodnaviria</taxon>
        <taxon>Heunggongvirae</taxon>
        <taxon>Uroviricota</taxon>
        <taxon>Caudoviricetes</taxon>
        <taxon>Pclasvirinae</taxon>
        <taxon>Purkyvirus</taxon>
        <taxon>Purkyvirus purky</taxon>
    </lineage>
</organism>
<proteinExistence type="predicted"/>
<accession>A0A514TWR5</accession>
<dbReference type="RefSeq" id="YP_009965158.1">
    <property type="nucleotide sequence ID" value="NC_051739.1"/>
</dbReference>
<dbReference type="GeneID" id="60336881"/>
<gene>
    <name evidence="1" type="primary">35</name>
    <name evidence="1" type="ORF">SEA_PURKY_35</name>
</gene>
<name>A0A514TWR5_9CAUD</name>